<dbReference type="Gene3D" id="3.40.50.150">
    <property type="entry name" value="Vaccinia Virus protein VP39"/>
    <property type="match status" value="1"/>
</dbReference>
<evidence type="ECO:0000313" key="4">
    <source>
        <dbReference type="Proteomes" id="UP000294919"/>
    </source>
</evidence>
<name>A0A4R2KD95_9FIRM</name>
<keyword evidence="3" id="KW-0830">Ubiquinone</keyword>
<dbReference type="GO" id="GO:0008168">
    <property type="term" value="F:methyltransferase activity"/>
    <property type="evidence" value="ECO:0007669"/>
    <property type="project" value="UniProtKB-KW"/>
</dbReference>
<feature type="domain" description="Methyltransferase" evidence="2">
    <location>
        <begin position="41"/>
        <end position="136"/>
    </location>
</feature>
<evidence type="ECO:0000313" key="3">
    <source>
        <dbReference type="EMBL" id="TCO71473.1"/>
    </source>
</evidence>
<dbReference type="GO" id="GO:0032259">
    <property type="term" value="P:methylation"/>
    <property type="evidence" value="ECO:0007669"/>
    <property type="project" value="UniProtKB-KW"/>
</dbReference>
<proteinExistence type="predicted"/>
<sequence>MESYSAFAYVYDQLMEDVDYKGWVLYIEEIFERCGIKPKNIAELACGTGNVTNILAKRGYNLIGVDISADMLFIAQEKSRAMGVEVIYLNHDMRELSLPTELDGILCVCDGVNYIADEKDLRKVFKSVYHHLKDGGLFIFDISTYYKLANILGNNTYAENFEEVSYIWENYFEEAQKMCDFDLTIFVKEEDTYRKYEETHSQRAYEEKEILDQLKGIGFKKIECFEAFTFSDPKEESERIYFVCQK</sequence>
<dbReference type="Proteomes" id="UP000294919">
    <property type="component" value="Unassembled WGS sequence"/>
</dbReference>
<dbReference type="RefSeq" id="WP_132246547.1">
    <property type="nucleotide sequence ID" value="NZ_SLWV01000021.1"/>
</dbReference>
<accession>A0A4R2KD95</accession>
<dbReference type="Pfam" id="PF13649">
    <property type="entry name" value="Methyltransf_25"/>
    <property type="match status" value="1"/>
</dbReference>
<dbReference type="CDD" id="cd02440">
    <property type="entry name" value="AdoMet_MTases"/>
    <property type="match status" value="1"/>
</dbReference>
<keyword evidence="4" id="KW-1185">Reference proteome</keyword>
<dbReference type="AlphaFoldDB" id="A0A4R2KD95"/>
<evidence type="ECO:0000259" key="2">
    <source>
        <dbReference type="Pfam" id="PF13649"/>
    </source>
</evidence>
<comment type="caution">
    <text evidence="3">The sequence shown here is derived from an EMBL/GenBank/DDBJ whole genome shotgun (WGS) entry which is preliminary data.</text>
</comment>
<keyword evidence="1" id="KW-0808">Transferase</keyword>
<dbReference type="OrthoDB" id="9811589at2"/>
<dbReference type="EMBL" id="SLWV01000021">
    <property type="protein sequence ID" value="TCO71473.1"/>
    <property type="molecule type" value="Genomic_DNA"/>
</dbReference>
<organism evidence="3 4">
    <name type="scientific">Marinisporobacter balticus</name>
    <dbReference type="NCBI Taxonomy" id="2018667"/>
    <lineage>
        <taxon>Bacteria</taxon>
        <taxon>Bacillati</taxon>
        <taxon>Bacillota</taxon>
        <taxon>Clostridia</taxon>
        <taxon>Peptostreptococcales</taxon>
        <taxon>Thermotaleaceae</taxon>
        <taxon>Marinisporobacter</taxon>
    </lineage>
</organism>
<protein>
    <submittedName>
        <fullName evidence="3">Ubiquinone/menaquinone biosynthesis C-methylase UbiE</fullName>
    </submittedName>
</protein>
<dbReference type="InterPro" id="IPR041698">
    <property type="entry name" value="Methyltransf_25"/>
</dbReference>
<reference evidence="3 4" key="1">
    <citation type="submission" date="2019-03" db="EMBL/GenBank/DDBJ databases">
        <title>Genomic Encyclopedia of Type Strains, Phase IV (KMG-IV): sequencing the most valuable type-strain genomes for metagenomic binning, comparative biology and taxonomic classification.</title>
        <authorList>
            <person name="Goeker M."/>
        </authorList>
    </citation>
    <scope>NUCLEOTIDE SEQUENCE [LARGE SCALE GENOMIC DNA]</scope>
    <source>
        <strain evidence="3 4">DSM 102940</strain>
    </source>
</reference>
<dbReference type="SUPFAM" id="SSF53335">
    <property type="entry name" value="S-adenosyl-L-methionine-dependent methyltransferases"/>
    <property type="match status" value="1"/>
</dbReference>
<keyword evidence="3" id="KW-0489">Methyltransferase</keyword>
<dbReference type="Gene3D" id="2.20.25.110">
    <property type="entry name" value="S-adenosyl-L-methionine-dependent methyltransferases"/>
    <property type="match status" value="1"/>
</dbReference>
<dbReference type="InterPro" id="IPR029063">
    <property type="entry name" value="SAM-dependent_MTases_sf"/>
</dbReference>
<gene>
    <name evidence="3" type="ORF">EV214_12124</name>
</gene>
<dbReference type="PANTHER" id="PTHR43861">
    <property type="entry name" value="TRANS-ACONITATE 2-METHYLTRANSFERASE-RELATED"/>
    <property type="match status" value="1"/>
</dbReference>
<evidence type="ECO:0000256" key="1">
    <source>
        <dbReference type="ARBA" id="ARBA00022679"/>
    </source>
</evidence>